<protein>
    <submittedName>
        <fullName evidence="2">Uncharacterized protein</fullName>
    </submittedName>
</protein>
<reference evidence="2" key="1">
    <citation type="submission" date="2020-05" db="EMBL/GenBank/DDBJ databases">
        <authorList>
            <person name="Chiriac C."/>
            <person name="Salcher M."/>
            <person name="Ghai R."/>
            <person name="Kavagutti S V."/>
        </authorList>
    </citation>
    <scope>NUCLEOTIDE SEQUENCE</scope>
</reference>
<dbReference type="EMBL" id="LR796187">
    <property type="protein sequence ID" value="CAB4125768.1"/>
    <property type="molecule type" value="Genomic_DNA"/>
</dbReference>
<accession>A0A6J7WEP1</accession>
<name>A0A6J7WEP1_9CAUD</name>
<organism evidence="2">
    <name type="scientific">uncultured Caudovirales phage</name>
    <dbReference type="NCBI Taxonomy" id="2100421"/>
    <lineage>
        <taxon>Viruses</taxon>
        <taxon>Duplodnaviria</taxon>
        <taxon>Heunggongvirae</taxon>
        <taxon>Uroviricota</taxon>
        <taxon>Caudoviricetes</taxon>
        <taxon>Peduoviridae</taxon>
        <taxon>Maltschvirus</taxon>
        <taxon>Maltschvirus maltsch</taxon>
    </lineage>
</organism>
<dbReference type="EMBL" id="LR798231">
    <property type="protein sequence ID" value="CAB5209331.1"/>
    <property type="molecule type" value="Genomic_DNA"/>
</dbReference>
<proteinExistence type="predicted"/>
<evidence type="ECO:0000313" key="2">
    <source>
        <dbReference type="EMBL" id="CAB5209331.1"/>
    </source>
</evidence>
<evidence type="ECO:0000313" key="1">
    <source>
        <dbReference type="EMBL" id="CAB4125768.1"/>
    </source>
</evidence>
<sequence length="134" mass="14848">MSTLAEQIRALADRLQAIQEGEGQPPQTQADFQRQMDFIKKNGSGYIPPKDNELASKYPEYSAPKQGELPRVASTSQPGLFALRTQDELIWIYANKKDPACTEPVAATYNGKPVTVMKLPGVTSDHESRGWIKV</sequence>
<gene>
    <name evidence="2" type="ORF">UFOVP181_428</name>
    <name evidence="1" type="ORF">UFOVP57_211</name>
</gene>